<dbReference type="PROSITE" id="PS51782">
    <property type="entry name" value="LYSM"/>
    <property type="match status" value="1"/>
</dbReference>
<reference evidence="4 5" key="1">
    <citation type="submission" date="2014-04" db="EMBL/GenBank/DDBJ databases">
        <authorList>
            <consortium name="DOE Joint Genome Institute"/>
            <person name="Kuo A."/>
            <person name="Zuccaro A."/>
            <person name="Kohler A."/>
            <person name="Nagy L.G."/>
            <person name="Floudas D."/>
            <person name="Copeland A."/>
            <person name="Barry K.W."/>
            <person name="Cichocki N."/>
            <person name="Veneault-Fourrey C."/>
            <person name="LaButti K."/>
            <person name="Lindquist E.A."/>
            <person name="Lipzen A."/>
            <person name="Lundell T."/>
            <person name="Morin E."/>
            <person name="Murat C."/>
            <person name="Sun H."/>
            <person name="Tunlid A."/>
            <person name="Henrissat B."/>
            <person name="Grigoriev I.V."/>
            <person name="Hibbett D.S."/>
            <person name="Martin F."/>
            <person name="Nordberg H.P."/>
            <person name="Cantor M.N."/>
            <person name="Hua S.X."/>
        </authorList>
    </citation>
    <scope>NUCLEOTIDE SEQUENCE [LARGE SCALE GENOMIC DNA]</scope>
    <source>
        <strain evidence="4 5">MAFF 305830</strain>
    </source>
</reference>
<feature type="compositionally biased region" description="Basic and acidic residues" evidence="1">
    <location>
        <begin position="1"/>
        <end position="10"/>
    </location>
</feature>
<keyword evidence="5" id="KW-1185">Reference proteome</keyword>
<dbReference type="STRING" id="933852.A0A0C2XTJ4"/>
<organism evidence="4 5">
    <name type="scientific">Serendipita vermifera MAFF 305830</name>
    <dbReference type="NCBI Taxonomy" id="933852"/>
    <lineage>
        <taxon>Eukaryota</taxon>
        <taxon>Fungi</taxon>
        <taxon>Dikarya</taxon>
        <taxon>Basidiomycota</taxon>
        <taxon>Agaricomycotina</taxon>
        <taxon>Agaricomycetes</taxon>
        <taxon>Sebacinales</taxon>
        <taxon>Serendipitaceae</taxon>
        <taxon>Serendipita</taxon>
    </lineage>
</organism>
<gene>
    <name evidence="4" type="ORF">M408DRAFT_20544</name>
</gene>
<keyword evidence="2" id="KW-0472">Membrane</keyword>
<dbReference type="EMBL" id="KN824280">
    <property type="protein sequence ID" value="KIM32222.1"/>
    <property type="molecule type" value="Genomic_DNA"/>
</dbReference>
<evidence type="ECO:0000313" key="5">
    <source>
        <dbReference type="Proteomes" id="UP000054097"/>
    </source>
</evidence>
<keyword evidence="2" id="KW-1133">Transmembrane helix</keyword>
<dbReference type="SUPFAM" id="SSF54106">
    <property type="entry name" value="LysM domain"/>
    <property type="match status" value="1"/>
</dbReference>
<dbReference type="OrthoDB" id="2107166at2759"/>
<dbReference type="InterPro" id="IPR018392">
    <property type="entry name" value="LysM"/>
</dbReference>
<name>A0A0C2XTJ4_SERVB</name>
<feature type="region of interest" description="Disordered" evidence="1">
    <location>
        <begin position="1"/>
        <end position="22"/>
    </location>
</feature>
<dbReference type="Gene3D" id="3.10.350.10">
    <property type="entry name" value="LysM domain"/>
    <property type="match status" value="1"/>
</dbReference>
<feature type="transmembrane region" description="Helical" evidence="2">
    <location>
        <begin position="79"/>
        <end position="98"/>
    </location>
</feature>
<dbReference type="InterPro" id="IPR036779">
    <property type="entry name" value="LysM_dom_sf"/>
</dbReference>
<evidence type="ECO:0000259" key="3">
    <source>
        <dbReference type="PROSITE" id="PS51782"/>
    </source>
</evidence>
<proteinExistence type="predicted"/>
<dbReference type="HOGENOM" id="CLU_090055_0_0_1"/>
<accession>A0A0C2XTJ4</accession>
<feature type="domain" description="LysM" evidence="3">
    <location>
        <begin position="117"/>
        <end position="161"/>
    </location>
</feature>
<dbReference type="SMART" id="SM00257">
    <property type="entry name" value="LysM"/>
    <property type="match status" value="1"/>
</dbReference>
<dbReference type="CDD" id="cd00118">
    <property type="entry name" value="LysM"/>
    <property type="match status" value="1"/>
</dbReference>
<evidence type="ECO:0000313" key="4">
    <source>
        <dbReference type="EMBL" id="KIM32222.1"/>
    </source>
</evidence>
<reference evidence="5" key="2">
    <citation type="submission" date="2015-01" db="EMBL/GenBank/DDBJ databases">
        <title>Evolutionary Origins and Diversification of the Mycorrhizal Mutualists.</title>
        <authorList>
            <consortium name="DOE Joint Genome Institute"/>
            <consortium name="Mycorrhizal Genomics Consortium"/>
            <person name="Kohler A."/>
            <person name="Kuo A."/>
            <person name="Nagy L.G."/>
            <person name="Floudas D."/>
            <person name="Copeland A."/>
            <person name="Barry K.W."/>
            <person name="Cichocki N."/>
            <person name="Veneault-Fourrey C."/>
            <person name="LaButti K."/>
            <person name="Lindquist E.A."/>
            <person name="Lipzen A."/>
            <person name="Lundell T."/>
            <person name="Morin E."/>
            <person name="Murat C."/>
            <person name="Riley R."/>
            <person name="Ohm R."/>
            <person name="Sun H."/>
            <person name="Tunlid A."/>
            <person name="Henrissat B."/>
            <person name="Grigoriev I.V."/>
            <person name="Hibbett D.S."/>
            <person name="Martin F."/>
        </authorList>
    </citation>
    <scope>NUCLEOTIDE SEQUENCE [LARGE SCALE GENOMIC DNA]</scope>
    <source>
        <strain evidence="5">MAFF 305830</strain>
    </source>
</reference>
<keyword evidence="2" id="KW-0812">Transmembrane</keyword>
<protein>
    <submittedName>
        <fullName evidence="4">Carbohydrate-binding module family 50 protein</fullName>
    </submittedName>
</protein>
<dbReference type="AlphaFoldDB" id="A0A0C2XTJ4"/>
<dbReference type="Proteomes" id="UP000054097">
    <property type="component" value="Unassembled WGS sequence"/>
</dbReference>
<sequence>MPSRPDRWSQYDEPSYRTGGMERVGYDADTERYYFQEGTELYEGEPGAEFGGQLRHVGQAPRQRANAAAESNKLAWRQLAPFLLIVGVVLLLFLKMFLVPSSPVNPPATRECPQGLVTYEVVSGDSCWSIADGRGWTLEKLSHANPGLSCEPLSLGTTVCVPVKTPNES</sequence>
<dbReference type="Pfam" id="PF01476">
    <property type="entry name" value="LysM"/>
    <property type="match status" value="1"/>
</dbReference>
<evidence type="ECO:0000256" key="2">
    <source>
        <dbReference type="SAM" id="Phobius"/>
    </source>
</evidence>
<evidence type="ECO:0000256" key="1">
    <source>
        <dbReference type="SAM" id="MobiDB-lite"/>
    </source>
</evidence>